<evidence type="ECO:0000313" key="2">
    <source>
        <dbReference type="Proteomes" id="UP000009168"/>
    </source>
</evidence>
<sequence length="251" mass="29076">MEEKTNFQINYNSYLFQIELLDDNKINISASNSIEGELYELFNHKLEKIQSKCIIPALEEKAPQTLLAKITYGQNHSLILEIIVKYDFIPEMRETIEINRKEVDNDEKLKLLLKQSQKNLYDLQVKLEETKSGKKLAHHKDVQQYKNQATLLKLDLAPGDYEVTFNFFVKSDTNNVDVQFYIDNKPTDAVPNNGFYFNKAQGNNFYPFTLKAVVQLDKKSIVSVQTLGKNKLETKEMVLLAEKITKLSKQD</sequence>
<dbReference type="EMBL" id="GG662840">
    <property type="protein sequence ID" value="EAR88464.2"/>
    <property type="molecule type" value="Genomic_DNA"/>
</dbReference>
<organism evidence="1 2">
    <name type="scientific">Tetrahymena thermophila (strain SB210)</name>
    <dbReference type="NCBI Taxonomy" id="312017"/>
    <lineage>
        <taxon>Eukaryota</taxon>
        <taxon>Sar</taxon>
        <taxon>Alveolata</taxon>
        <taxon>Ciliophora</taxon>
        <taxon>Intramacronucleata</taxon>
        <taxon>Oligohymenophorea</taxon>
        <taxon>Hymenostomatida</taxon>
        <taxon>Tetrahymenina</taxon>
        <taxon>Tetrahymenidae</taxon>
        <taxon>Tetrahymena</taxon>
    </lineage>
</organism>
<gene>
    <name evidence="1" type="ORF">TTHERM_00170520</name>
</gene>
<proteinExistence type="predicted"/>
<dbReference type="HOGENOM" id="CLU_974823_0_0_1"/>
<dbReference type="KEGG" id="tet:TTHERM_00170520"/>
<dbReference type="Proteomes" id="UP000009168">
    <property type="component" value="Unassembled WGS sequence"/>
</dbReference>
<name>Q22TH4_TETTS</name>
<protein>
    <submittedName>
        <fullName evidence="1">Uncharacterized protein</fullName>
    </submittedName>
</protein>
<dbReference type="RefSeq" id="XP_001008709.2">
    <property type="nucleotide sequence ID" value="XM_001008709.2"/>
</dbReference>
<dbReference type="GeneID" id="7836431"/>
<evidence type="ECO:0000313" key="1">
    <source>
        <dbReference type="EMBL" id="EAR88464.2"/>
    </source>
</evidence>
<accession>Q22TH4</accession>
<keyword evidence="2" id="KW-1185">Reference proteome</keyword>
<dbReference type="InParanoid" id="Q22TH4"/>
<dbReference type="AlphaFoldDB" id="Q22TH4"/>
<reference evidence="2" key="1">
    <citation type="journal article" date="2006" name="PLoS Biol.">
        <title>Macronuclear genome sequence of the ciliate Tetrahymena thermophila, a model eukaryote.</title>
        <authorList>
            <person name="Eisen J.A."/>
            <person name="Coyne R.S."/>
            <person name="Wu M."/>
            <person name="Wu D."/>
            <person name="Thiagarajan M."/>
            <person name="Wortman J.R."/>
            <person name="Badger J.H."/>
            <person name="Ren Q."/>
            <person name="Amedeo P."/>
            <person name="Jones K.M."/>
            <person name="Tallon L.J."/>
            <person name="Delcher A.L."/>
            <person name="Salzberg S.L."/>
            <person name="Silva J.C."/>
            <person name="Haas B.J."/>
            <person name="Majoros W.H."/>
            <person name="Farzad M."/>
            <person name="Carlton J.M."/>
            <person name="Smith R.K. Jr."/>
            <person name="Garg J."/>
            <person name="Pearlman R.E."/>
            <person name="Karrer K.M."/>
            <person name="Sun L."/>
            <person name="Manning G."/>
            <person name="Elde N.C."/>
            <person name="Turkewitz A.P."/>
            <person name="Asai D.J."/>
            <person name="Wilkes D.E."/>
            <person name="Wang Y."/>
            <person name="Cai H."/>
            <person name="Collins K."/>
            <person name="Stewart B.A."/>
            <person name="Lee S.R."/>
            <person name="Wilamowska K."/>
            <person name="Weinberg Z."/>
            <person name="Ruzzo W.L."/>
            <person name="Wloga D."/>
            <person name="Gaertig J."/>
            <person name="Frankel J."/>
            <person name="Tsao C.-C."/>
            <person name="Gorovsky M.A."/>
            <person name="Keeling P.J."/>
            <person name="Waller R.F."/>
            <person name="Patron N.J."/>
            <person name="Cherry J.M."/>
            <person name="Stover N.A."/>
            <person name="Krieger C.J."/>
            <person name="del Toro C."/>
            <person name="Ryder H.F."/>
            <person name="Williamson S.C."/>
            <person name="Barbeau R.A."/>
            <person name="Hamilton E.P."/>
            <person name="Orias E."/>
        </authorList>
    </citation>
    <scope>NUCLEOTIDE SEQUENCE [LARGE SCALE GENOMIC DNA]</scope>
    <source>
        <strain evidence="2">SB210</strain>
    </source>
</reference>